<protein>
    <submittedName>
        <fullName evidence="1">Uncharacterized protein</fullName>
    </submittedName>
</protein>
<accession>A0AAD7ZUH9</accession>
<dbReference type="Proteomes" id="UP001233999">
    <property type="component" value="Unassembled WGS sequence"/>
</dbReference>
<evidence type="ECO:0000313" key="2">
    <source>
        <dbReference type="Proteomes" id="UP001233999"/>
    </source>
</evidence>
<reference evidence="1" key="1">
    <citation type="journal article" date="2023" name="IScience">
        <title>Live-bearing cockroach genome reveals convergent evolutionary mechanisms linked to viviparity in insects and beyond.</title>
        <authorList>
            <person name="Fouks B."/>
            <person name="Harrison M.C."/>
            <person name="Mikhailova A.A."/>
            <person name="Marchal E."/>
            <person name="English S."/>
            <person name="Carruthers M."/>
            <person name="Jennings E.C."/>
            <person name="Chiamaka E.L."/>
            <person name="Frigard R.A."/>
            <person name="Pippel M."/>
            <person name="Attardo G.M."/>
            <person name="Benoit J.B."/>
            <person name="Bornberg-Bauer E."/>
            <person name="Tobe S.S."/>
        </authorList>
    </citation>
    <scope>NUCLEOTIDE SEQUENCE</scope>
    <source>
        <strain evidence="1">Stay&amp;Tobe</strain>
    </source>
</reference>
<comment type="caution">
    <text evidence="1">The sequence shown here is derived from an EMBL/GenBank/DDBJ whole genome shotgun (WGS) entry which is preliminary data.</text>
</comment>
<dbReference type="AlphaFoldDB" id="A0AAD7ZUH9"/>
<reference evidence="1" key="2">
    <citation type="submission" date="2023-05" db="EMBL/GenBank/DDBJ databases">
        <authorList>
            <person name="Fouks B."/>
        </authorList>
    </citation>
    <scope>NUCLEOTIDE SEQUENCE</scope>
    <source>
        <strain evidence="1">Stay&amp;Tobe</strain>
        <tissue evidence="1">Testes</tissue>
    </source>
</reference>
<dbReference type="EMBL" id="JASPKZ010006805">
    <property type="protein sequence ID" value="KAJ9587064.1"/>
    <property type="molecule type" value="Genomic_DNA"/>
</dbReference>
<feature type="non-terminal residue" evidence="1">
    <location>
        <position position="78"/>
    </location>
</feature>
<gene>
    <name evidence="1" type="ORF">L9F63_028364</name>
</gene>
<keyword evidence="2" id="KW-1185">Reference proteome</keyword>
<organism evidence="1 2">
    <name type="scientific">Diploptera punctata</name>
    <name type="common">Pacific beetle cockroach</name>
    <dbReference type="NCBI Taxonomy" id="6984"/>
    <lineage>
        <taxon>Eukaryota</taxon>
        <taxon>Metazoa</taxon>
        <taxon>Ecdysozoa</taxon>
        <taxon>Arthropoda</taxon>
        <taxon>Hexapoda</taxon>
        <taxon>Insecta</taxon>
        <taxon>Pterygota</taxon>
        <taxon>Neoptera</taxon>
        <taxon>Polyneoptera</taxon>
        <taxon>Dictyoptera</taxon>
        <taxon>Blattodea</taxon>
        <taxon>Blaberoidea</taxon>
        <taxon>Blaberidae</taxon>
        <taxon>Diplopterinae</taxon>
        <taxon>Diploptera</taxon>
    </lineage>
</organism>
<proteinExistence type="predicted"/>
<name>A0AAD7ZUH9_DIPPU</name>
<feature type="non-terminal residue" evidence="1">
    <location>
        <position position="1"/>
    </location>
</feature>
<sequence length="78" mass="8289">ERRDPLDPLRSKAREKTAEWPSLAGGRLFGLSDVLAGRAFGPAASLMSVAWVPWLPPRPRPASAVGLPVSSNVSLIKG</sequence>
<evidence type="ECO:0000313" key="1">
    <source>
        <dbReference type="EMBL" id="KAJ9587064.1"/>
    </source>
</evidence>